<sequence>MSLVVPKASIFLNCSTIPCIITASSLLLFGRLFGCGHLFGLGVIYLWRGRDLDCREDKLRLQCNLPPILQGLLDGQQSVEFGDAFTATRGSELEEACAHPYCLHAQNFFLC</sequence>
<protein>
    <submittedName>
        <fullName evidence="2">Uncharacterized protein</fullName>
    </submittedName>
</protein>
<name>A0A9D4QKX3_DREPO</name>
<dbReference type="Proteomes" id="UP000828390">
    <property type="component" value="Unassembled WGS sequence"/>
</dbReference>
<evidence type="ECO:0000313" key="2">
    <source>
        <dbReference type="EMBL" id="KAH3834090.1"/>
    </source>
</evidence>
<proteinExistence type="predicted"/>
<keyword evidence="3" id="KW-1185">Reference proteome</keyword>
<comment type="caution">
    <text evidence="2">The sequence shown here is derived from an EMBL/GenBank/DDBJ whole genome shotgun (WGS) entry which is preliminary data.</text>
</comment>
<dbReference type="AlphaFoldDB" id="A0A9D4QKX3"/>
<gene>
    <name evidence="2" type="ORF">DPMN_107408</name>
</gene>
<evidence type="ECO:0000256" key="1">
    <source>
        <dbReference type="SAM" id="Phobius"/>
    </source>
</evidence>
<feature type="transmembrane region" description="Helical" evidence="1">
    <location>
        <begin position="20"/>
        <end position="47"/>
    </location>
</feature>
<reference evidence="2" key="1">
    <citation type="journal article" date="2019" name="bioRxiv">
        <title>The Genome of the Zebra Mussel, Dreissena polymorpha: A Resource for Invasive Species Research.</title>
        <authorList>
            <person name="McCartney M.A."/>
            <person name="Auch B."/>
            <person name="Kono T."/>
            <person name="Mallez S."/>
            <person name="Zhang Y."/>
            <person name="Obille A."/>
            <person name="Becker A."/>
            <person name="Abrahante J.E."/>
            <person name="Garbe J."/>
            <person name="Badalamenti J.P."/>
            <person name="Herman A."/>
            <person name="Mangelson H."/>
            <person name="Liachko I."/>
            <person name="Sullivan S."/>
            <person name="Sone E.D."/>
            <person name="Koren S."/>
            <person name="Silverstein K.A.T."/>
            <person name="Beckman K.B."/>
            <person name="Gohl D.M."/>
        </authorList>
    </citation>
    <scope>NUCLEOTIDE SEQUENCE</scope>
    <source>
        <strain evidence="2">Duluth1</strain>
        <tissue evidence="2">Whole animal</tissue>
    </source>
</reference>
<accession>A0A9D4QKX3</accession>
<evidence type="ECO:0000313" key="3">
    <source>
        <dbReference type="Proteomes" id="UP000828390"/>
    </source>
</evidence>
<keyword evidence="1" id="KW-0472">Membrane</keyword>
<organism evidence="2 3">
    <name type="scientific">Dreissena polymorpha</name>
    <name type="common">Zebra mussel</name>
    <name type="synonym">Mytilus polymorpha</name>
    <dbReference type="NCBI Taxonomy" id="45954"/>
    <lineage>
        <taxon>Eukaryota</taxon>
        <taxon>Metazoa</taxon>
        <taxon>Spiralia</taxon>
        <taxon>Lophotrochozoa</taxon>
        <taxon>Mollusca</taxon>
        <taxon>Bivalvia</taxon>
        <taxon>Autobranchia</taxon>
        <taxon>Heteroconchia</taxon>
        <taxon>Euheterodonta</taxon>
        <taxon>Imparidentia</taxon>
        <taxon>Neoheterodontei</taxon>
        <taxon>Myida</taxon>
        <taxon>Dreissenoidea</taxon>
        <taxon>Dreissenidae</taxon>
        <taxon>Dreissena</taxon>
    </lineage>
</organism>
<keyword evidence="1" id="KW-1133">Transmembrane helix</keyword>
<keyword evidence="1" id="KW-0812">Transmembrane</keyword>
<reference evidence="2" key="2">
    <citation type="submission" date="2020-11" db="EMBL/GenBank/DDBJ databases">
        <authorList>
            <person name="McCartney M.A."/>
            <person name="Auch B."/>
            <person name="Kono T."/>
            <person name="Mallez S."/>
            <person name="Becker A."/>
            <person name="Gohl D.M."/>
            <person name="Silverstein K.A.T."/>
            <person name="Koren S."/>
            <person name="Bechman K.B."/>
            <person name="Herman A."/>
            <person name="Abrahante J.E."/>
            <person name="Garbe J."/>
        </authorList>
    </citation>
    <scope>NUCLEOTIDE SEQUENCE</scope>
    <source>
        <strain evidence="2">Duluth1</strain>
        <tissue evidence="2">Whole animal</tissue>
    </source>
</reference>
<dbReference type="EMBL" id="JAIWYP010000004">
    <property type="protein sequence ID" value="KAH3834090.1"/>
    <property type="molecule type" value="Genomic_DNA"/>
</dbReference>